<keyword evidence="1" id="KW-0812">Transmembrane</keyword>
<keyword evidence="3" id="KW-1185">Reference proteome</keyword>
<dbReference type="Proteomes" id="UP001321481">
    <property type="component" value="Unassembled WGS sequence"/>
</dbReference>
<organism evidence="2 3">
    <name type="scientific">Microbacterium dauci</name>
    <dbReference type="NCBI Taxonomy" id="3048008"/>
    <lineage>
        <taxon>Bacteria</taxon>
        <taxon>Bacillati</taxon>
        <taxon>Actinomycetota</taxon>
        <taxon>Actinomycetes</taxon>
        <taxon>Micrococcales</taxon>
        <taxon>Microbacteriaceae</taxon>
        <taxon>Microbacterium</taxon>
    </lineage>
</organism>
<name>A0ABT6ZI88_9MICO</name>
<reference evidence="2 3" key="1">
    <citation type="submission" date="2023-05" db="EMBL/GenBank/DDBJ databases">
        <title>Microbacterium dauci sp.nov., Isolated from Carrot Rhizosphere Soil.</title>
        <authorList>
            <person name="Xiao Z."/>
            <person name="Zheng J."/>
        </authorList>
    </citation>
    <scope>NUCLEOTIDE SEQUENCE [LARGE SCALE GENOMIC DNA]</scope>
    <source>
        <strain evidence="2 3">LX3-4</strain>
    </source>
</reference>
<keyword evidence="1" id="KW-0472">Membrane</keyword>
<accession>A0ABT6ZI88</accession>
<evidence type="ECO:0000256" key="1">
    <source>
        <dbReference type="SAM" id="Phobius"/>
    </source>
</evidence>
<dbReference type="EMBL" id="JASJND010000007">
    <property type="protein sequence ID" value="MDJ1115352.1"/>
    <property type="molecule type" value="Genomic_DNA"/>
</dbReference>
<feature type="transmembrane region" description="Helical" evidence="1">
    <location>
        <begin position="6"/>
        <end position="29"/>
    </location>
</feature>
<evidence type="ECO:0000313" key="3">
    <source>
        <dbReference type="Proteomes" id="UP001321481"/>
    </source>
</evidence>
<dbReference type="RefSeq" id="WP_283717029.1">
    <property type="nucleotide sequence ID" value="NZ_JASJND010000007.1"/>
</dbReference>
<keyword evidence="1" id="KW-1133">Transmembrane helix</keyword>
<protein>
    <submittedName>
        <fullName evidence="2">Uncharacterized protein</fullName>
    </submittedName>
</protein>
<sequence>MIDIPAGVALVIAAAIAGVFALIGGFIAARRGRVARLERENRQLWFALRGVVDVLYRNNIPIPESLDKIINPPIEGDTG</sequence>
<evidence type="ECO:0000313" key="2">
    <source>
        <dbReference type="EMBL" id="MDJ1115352.1"/>
    </source>
</evidence>
<proteinExistence type="predicted"/>
<gene>
    <name evidence="2" type="ORF">QNI14_12925</name>
</gene>
<comment type="caution">
    <text evidence="2">The sequence shown here is derived from an EMBL/GenBank/DDBJ whole genome shotgun (WGS) entry which is preliminary data.</text>
</comment>